<reference evidence="2" key="1">
    <citation type="submission" date="2021-04" db="EMBL/GenBank/DDBJ databases">
        <title>Dactylosporangium aurantiacum NRRL B-8018 full assembly.</title>
        <authorList>
            <person name="Hartkoorn R.C."/>
            <person name="Beaudoing E."/>
            <person name="Hot D."/>
        </authorList>
    </citation>
    <scope>NUCLEOTIDE SEQUENCE</scope>
    <source>
        <strain evidence="2">NRRL B-8018</strain>
    </source>
</reference>
<protein>
    <recommendedName>
        <fullName evidence="4">CHAT domain-containing protein</fullName>
    </recommendedName>
</protein>
<keyword evidence="3" id="KW-1185">Reference proteome</keyword>
<dbReference type="KEGG" id="daur:Daura_27915"/>
<sequence>MQPDPQRSRAILVGVTRHRSTALPALPGVEPAVAALARALTAPPTAVLDPARCTVLLDPTYDQVMGALYQAADTTDTLLVHFAGHTVLDDAGRPALACADSEPDLPRSLIGYDRLTDLIGRIRARRRALIVDSGSGARHGWAPEPFLTRLVFAGDGPGAGTAALADLVEYGVADRSPWITPDVAYPDLRRHSLLRGRPFDVSVFVAGEPVVIARNARRRLPPPRDEVGHGGVTVGPALPQQRIPLRGRGDTVGGYNGRGWDADTGEFARLGDPWDAPGSAAPDDERAGRAARPSPEDRLARHVNVDVLDAVSGAPVPGPLAVDTRYLLEVDIGPLRRTGVRALGDEALPVDRLPPSDVGWWLELSLSSRDVRCPPRPTPVFLGVVGAAYRCGCAPYTRHSCDETARTPRVELPFVTAGAGEAELRLVVYHGPAAVQVLRIVVVVRAEGQHRREVVFSLTRDLRGLGRFADRSVGIVAAEPVAGRHQLVLNDGEHAPEPFELAEEQAGTAARLLRTRLFTAHLVQHGDGSWGSRYDAAFAKPPALLAADLHGLAVAGREAYVAMFPDAARRRSLRDRLALGRGDGLPGTIQVARTANSRVAVPWQLLYELPVPDRLADATICPGLADLERDPFRVRCRLEDDPGHHGPHGVVCPFGFWGVAYRLEVPPWSRGADLAERTGADAPATVLAAVNRAAVGAGWDPHRAALDRICRPPEALVVTSTAALRAAAVAGVDLLYFLCHGRREPHWLGGPDRVELELGPADRITPQGVADWAELSPPVRWATRRPLVVLNGCHTGEVLPATLAEFVSAFVGSLGAAGVLTTEVAIDSGLACHAVELLLSHLWTGDGVGLALWRVRRQLLARGNVMGLAYSAYCDVNLRLPTMERSWDTARSSAASARPASAS</sequence>
<evidence type="ECO:0008006" key="4">
    <source>
        <dbReference type="Google" id="ProtNLM"/>
    </source>
</evidence>
<accession>A0A9Q9IA33</accession>
<gene>
    <name evidence="2" type="ORF">Daura_27915</name>
</gene>
<dbReference type="EMBL" id="CP073767">
    <property type="protein sequence ID" value="UWZ50645.1"/>
    <property type="molecule type" value="Genomic_DNA"/>
</dbReference>
<evidence type="ECO:0000313" key="3">
    <source>
        <dbReference type="Proteomes" id="UP001058003"/>
    </source>
</evidence>
<organism evidence="2 3">
    <name type="scientific">Dactylosporangium aurantiacum</name>
    <dbReference type="NCBI Taxonomy" id="35754"/>
    <lineage>
        <taxon>Bacteria</taxon>
        <taxon>Bacillati</taxon>
        <taxon>Actinomycetota</taxon>
        <taxon>Actinomycetes</taxon>
        <taxon>Micromonosporales</taxon>
        <taxon>Micromonosporaceae</taxon>
        <taxon>Dactylosporangium</taxon>
    </lineage>
</organism>
<dbReference type="Proteomes" id="UP001058003">
    <property type="component" value="Chromosome"/>
</dbReference>
<dbReference type="AlphaFoldDB" id="A0A9Q9IA33"/>
<dbReference type="Gene3D" id="3.40.50.1460">
    <property type="match status" value="1"/>
</dbReference>
<evidence type="ECO:0000313" key="2">
    <source>
        <dbReference type="EMBL" id="UWZ50645.1"/>
    </source>
</evidence>
<dbReference type="RefSeq" id="WP_033360411.1">
    <property type="nucleotide sequence ID" value="NZ_CP073767.1"/>
</dbReference>
<evidence type="ECO:0000256" key="1">
    <source>
        <dbReference type="SAM" id="MobiDB-lite"/>
    </source>
</evidence>
<proteinExistence type="predicted"/>
<name>A0A9Q9IA33_9ACTN</name>
<feature type="region of interest" description="Disordered" evidence="1">
    <location>
        <begin position="221"/>
        <end position="257"/>
    </location>
</feature>
<dbReference type="OrthoDB" id="5183603at2"/>
<feature type="compositionally biased region" description="Basic and acidic residues" evidence="1">
    <location>
        <begin position="283"/>
        <end position="298"/>
    </location>
</feature>
<feature type="region of interest" description="Disordered" evidence="1">
    <location>
        <begin position="269"/>
        <end position="298"/>
    </location>
</feature>